<reference evidence="3" key="1">
    <citation type="submission" date="2016-11" db="EMBL/GenBank/DDBJ databases">
        <authorList>
            <person name="Varghese N."/>
            <person name="Submissions S."/>
        </authorList>
    </citation>
    <scope>NUCLEOTIDE SEQUENCE [LARGE SCALE GENOMIC DNA]</scope>
    <source>
        <strain evidence="3">DSM 17659</strain>
    </source>
</reference>
<name>A0A1M5JVV2_9FLAO</name>
<evidence type="ECO:0000313" key="2">
    <source>
        <dbReference type="EMBL" id="SHG44676.1"/>
    </source>
</evidence>
<gene>
    <name evidence="2" type="ORF">SAMN05444372_10632</name>
</gene>
<feature type="transmembrane region" description="Helical" evidence="1">
    <location>
        <begin position="48"/>
        <end position="66"/>
    </location>
</feature>
<keyword evidence="1" id="KW-0472">Membrane</keyword>
<keyword evidence="1" id="KW-1133">Transmembrane helix</keyword>
<protein>
    <submittedName>
        <fullName evidence="2">Uncharacterized protein</fullName>
    </submittedName>
</protein>
<accession>A0A1M5JVV2</accession>
<dbReference type="EMBL" id="FQWF01000006">
    <property type="protein sequence ID" value="SHG44676.1"/>
    <property type="molecule type" value="Genomic_DNA"/>
</dbReference>
<proteinExistence type="predicted"/>
<dbReference type="RefSeq" id="WP_073018838.1">
    <property type="nucleotide sequence ID" value="NZ_FQWF01000006.1"/>
</dbReference>
<dbReference type="Proteomes" id="UP000184020">
    <property type="component" value="Unassembled WGS sequence"/>
</dbReference>
<keyword evidence="1" id="KW-0812">Transmembrane</keyword>
<keyword evidence="3" id="KW-1185">Reference proteome</keyword>
<dbReference type="AlphaFoldDB" id="A0A1M5JVV2"/>
<evidence type="ECO:0000256" key="1">
    <source>
        <dbReference type="SAM" id="Phobius"/>
    </source>
</evidence>
<sequence>MLFQVLMNIIAVFLKFAMWVLFAVVAVPYGVFIVLWKLFPVFTNDGSFWFWSVFAVLTIIAYVILWKPILWIVGTINALGAGN</sequence>
<dbReference type="OrthoDB" id="1365126at2"/>
<feature type="transmembrane region" description="Helical" evidence="1">
    <location>
        <begin position="12"/>
        <end position="36"/>
    </location>
</feature>
<organism evidence="2 3">
    <name type="scientific">Flavobacterium micromati</name>
    <dbReference type="NCBI Taxonomy" id="229205"/>
    <lineage>
        <taxon>Bacteria</taxon>
        <taxon>Pseudomonadati</taxon>
        <taxon>Bacteroidota</taxon>
        <taxon>Flavobacteriia</taxon>
        <taxon>Flavobacteriales</taxon>
        <taxon>Flavobacteriaceae</taxon>
        <taxon>Flavobacterium</taxon>
    </lineage>
</organism>
<evidence type="ECO:0000313" key="3">
    <source>
        <dbReference type="Proteomes" id="UP000184020"/>
    </source>
</evidence>